<proteinExistence type="predicted"/>
<evidence type="ECO:0000313" key="2">
    <source>
        <dbReference type="Proteomes" id="UP000027195"/>
    </source>
</evidence>
<dbReference type="SUPFAM" id="SSF53067">
    <property type="entry name" value="Actin-like ATPase domain"/>
    <property type="match status" value="2"/>
</dbReference>
<dbReference type="InParanoid" id="A0A067MLN0"/>
<dbReference type="PANTHER" id="PTHR14187">
    <property type="entry name" value="ALPHA KINASE/ELONGATION FACTOR 2 KINASE"/>
    <property type="match status" value="1"/>
</dbReference>
<evidence type="ECO:0000313" key="1">
    <source>
        <dbReference type="EMBL" id="KDQ12481.1"/>
    </source>
</evidence>
<gene>
    <name evidence="1" type="ORF">BOTBODRAFT_161662</name>
</gene>
<accession>A0A067MLN0</accession>
<organism evidence="1 2">
    <name type="scientific">Botryobasidium botryosum (strain FD-172 SS1)</name>
    <dbReference type="NCBI Taxonomy" id="930990"/>
    <lineage>
        <taxon>Eukaryota</taxon>
        <taxon>Fungi</taxon>
        <taxon>Dikarya</taxon>
        <taxon>Basidiomycota</taxon>
        <taxon>Agaricomycotina</taxon>
        <taxon>Agaricomycetes</taxon>
        <taxon>Cantharellales</taxon>
        <taxon>Botryobasidiaceae</taxon>
        <taxon>Botryobasidium</taxon>
    </lineage>
</organism>
<dbReference type="EMBL" id="KL198050">
    <property type="protein sequence ID" value="KDQ12481.1"/>
    <property type="molecule type" value="Genomic_DNA"/>
</dbReference>
<dbReference type="PANTHER" id="PTHR14187:SF5">
    <property type="entry name" value="HEAT SHOCK 70 KDA PROTEIN 12A"/>
    <property type="match status" value="1"/>
</dbReference>
<protein>
    <recommendedName>
        <fullName evidence="3">Actin-like ATPase domain-containing protein</fullName>
    </recommendedName>
</protein>
<dbReference type="Gene3D" id="3.30.420.40">
    <property type="match status" value="2"/>
</dbReference>
<reference evidence="2" key="1">
    <citation type="journal article" date="2014" name="Proc. Natl. Acad. Sci. U.S.A.">
        <title>Extensive sampling of basidiomycete genomes demonstrates inadequacy of the white-rot/brown-rot paradigm for wood decay fungi.</title>
        <authorList>
            <person name="Riley R."/>
            <person name="Salamov A.A."/>
            <person name="Brown D.W."/>
            <person name="Nagy L.G."/>
            <person name="Floudas D."/>
            <person name="Held B.W."/>
            <person name="Levasseur A."/>
            <person name="Lombard V."/>
            <person name="Morin E."/>
            <person name="Otillar R."/>
            <person name="Lindquist E.A."/>
            <person name="Sun H."/>
            <person name="LaButti K.M."/>
            <person name="Schmutz J."/>
            <person name="Jabbour D."/>
            <person name="Luo H."/>
            <person name="Baker S.E."/>
            <person name="Pisabarro A.G."/>
            <person name="Walton J.D."/>
            <person name="Blanchette R.A."/>
            <person name="Henrissat B."/>
            <person name="Martin F."/>
            <person name="Cullen D."/>
            <person name="Hibbett D.S."/>
            <person name="Grigoriev I.V."/>
        </authorList>
    </citation>
    <scope>NUCLEOTIDE SEQUENCE [LARGE SCALE GENOMIC DNA]</scope>
    <source>
        <strain evidence="2">FD-172 SS1</strain>
    </source>
</reference>
<name>A0A067MLN0_BOTB1</name>
<dbReference type="AlphaFoldDB" id="A0A067MLN0"/>
<dbReference type="InterPro" id="IPR043129">
    <property type="entry name" value="ATPase_NBD"/>
</dbReference>
<dbReference type="OrthoDB" id="2963168at2759"/>
<evidence type="ECO:0008006" key="3">
    <source>
        <dbReference type="Google" id="ProtNLM"/>
    </source>
</evidence>
<dbReference type="CDD" id="cd10170">
    <property type="entry name" value="ASKHA_NBD_HSP70"/>
    <property type="match status" value="1"/>
</dbReference>
<sequence>MNKVPHPGAPQTLYRVIQWPGQNAQDGESKIPSLVWYDKRGQVRAAARAYGAEALSASVEEQAETEGWYLAEHWKLHLHPSTMKAELNIQVKPLPPDVSVEKIYADFIGYLYGQTRIYFYDHIIDGERVWKAQKTSIDFVVAHPNGWGLKEQTLIRNAAIAANLVSSEKVAREKIKFVSEAEASVHFVIQNADLKNRLEVAELVVCDAGGSTVDTTLYVIEKVEPILKLKEKRASACVQAGAIFVNETAKKYFSAAFREAELDDPETYVKEAVRSFEEEAKKSFRDASSDQRISVGGRKFTNEELKVRKGTMTLPGSQVQEFFDPCVKKIVESVDIQILGHSPEYLLLVGGFGESGYLYETLKSTLGPRRVEVTVANEPAAKAVADGSVIWFVKRFVSARATRFAFGTDIVVPVPPSDNSDRTVVLLPDGPSFIGAWSGIVDNNVVLEESEEKAHKYALMLSSPSPMLMRSLEKTIYAYDGPESEPAFAMDDLGEPNPGFHVACVVHADLSGAKDGLIPAFGPRGPFWVLPISIALTFGGTEIEAKIIWEERGVTRKSDASVIPPAFT</sequence>
<dbReference type="STRING" id="930990.A0A067MLN0"/>
<dbReference type="HOGENOM" id="CLU_009958_4_1_1"/>
<dbReference type="Proteomes" id="UP000027195">
    <property type="component" value="Unassembled WGS sequence"/>
</dbReference>
<keyword evidence="2" id="KW-1185">Reference proteome</keyword>
<dbReference type="Gene3D" id="3.90.640.10">
    <property type="entry name" value="Actin, Chain A, domain 4"/>
    <property type="match status" value="1"/>
</dbReference>